<dbReference type="CDD" id="cd00075">
    <property type="entry name" value="HATPase"/>
    <property type="match status" value="1"/>
</dbReference>
<gene>
    <name evidence="12" type="ORF">ATF69_2106</name>
</gene>
<organism evidence="12 13">
    <name type="scientific">Acidovorax delafieldii</name>
    <name type="common">Pseudomonas delafieldii</name>
    <dbReference type="NCBI Taxonomy" id="47920"/>
    <lineage>
        <taxon>Bacteria</taxon>
        <taxon>Pseudomonadati</taxon>
        <taxon>Pseudomonadota</taxon>
        <taxon>Betaproteobacteria</taxon>
        <taxon>Burkholderiales</taxon>
        <taxon>Comamonadaceae</taxon>
        <taxon>Acidovorax</taxon>
    </lineage>
</organism>
<evidence type="ECO:0000256" key="6">
    <source>
        <dbReference type="ARBA" id="ARBA00022692"/>
    </source>
</evidence>
<evidence type="ECO:0000256" key="1">
    <source>
        <dbReference type="ARBA" id="ARBA00000085"/>
    </source>
</evidence>
<dbReference type="PANTHER" id="PTHR45436">
    <property type="entry name" value="SENSOR HISTIDINE KINASE YKOH"/>
    <property type="match status" value="1"/>
</dbReference>
<feature type="domain" description="Histidine kinase" evidence="11">
    <location>
        <begin position="257"/>
        <end position="463"/>
    </location>
</feature>
<dbReference type="Pfam" id="PF02518">
    <property type="entry name" value="HATPase_c"/>
    <property type="match status" value="1"/>
</dbReference>
<dbReference type="InterPro" id="IPR036097">
    <property type="entry name" value="HisK_dim/P_sf"/>
</dbReference>
<name>A0A561XPX6_ACIDE</name>
<dbReference type="InterPro" id="IPR050428">
    <property type="entry name" value="TCS_sensor_his_kinase"/>
</dbReference>
<evidence type="ECO:0000313" key="12">
    <source>
        <dbReference type="EMBL" id="TWG38166.1"/>
    </source>
</evidence>
<dbReference type="SUPFAM" id="SSF47384">
    <property type="entry name" value="Homodimeric domain of signal transducing histidine kinase"/>
    <property type="match status" value="1"/>
</dbReference>
<keyword evidence="8 10" id="KW-1133">Transmembrane helix</keyword>
<proteinExistence type="predicted"/>
<evidence type="ECO:0000313" key="13">
    <source>
        <dbReference type="Proteomes" id="UP000321485"/>
    </source>
</evidence>
<dbReference type="InterPro" id="IPR004358">
    <property type="entry name" value="Sig_transdc_His_kin-like_C"/>
</dbReference>
<accession>A0A561XPX6</accession>
<evidence type="ECO:0000256" key="9">
    <source>
        <dbReference type="ARBA" id="ARBA00023136"/>
    </source>
</evidence>
<dbReference type="Pfam" id="PF08521">
    <property type="entry name" value="2CSK_N"/>
    <property type="match status" value="1"/>
</dbReference>
<dbReference type="GO" id="GO:0000155">
    <property type="term" value="F:phosphorelay sensor kinase activity"/>
    <property type="evidence" value="ECO:0007669"/>
    <property type="project" value="InterPro"/>
</dbReference>
<evidence type="ECO:0000256" key="4">
    <source>
        <dbReference type="ARBA" id="ARBA00022553"/>
    </source>
</evidence>
<dbReference type="PROSITE" id="PS50109">
    <property type="entry name" value="HIS_KIN"/>
    <property type="match status" value="1"/>
</dbReference>
<feature type="transmembrane region" description="Helical" evidence="10">
    <location>
        <begin position="175"/>
        <end position="194"/>
    </location>
</feature>
<dbReference type="Proteomes" id="UP000321485">
    <property type="component" value="Unassembled WGS sequence"/>
</dbReference>
<dbReference type="SMART" id="SM00388">
    <property type="entry name" value="HisKA"/>
    <property type="match status" value="1"/>
</dbReference>
<keyword evidence="7 12" id="KW-0418">Kinase</keyword>
<evidence type="ECO:0000256" key="3">
    <source>
        <dbReference type="ARBA" id="ARBA00012438"/>
    </source>
</evidence>
<evidence type="ECO:0000256" key="10">
    <source>
        <dbReference type="SAM" id="Phobius"/>
    </source>
</evidence>
<comment type="subcellular location">
    <subcellularLocation>
        <location evidence="2">Membrane</location>
    </subcellularLocation>
</comment>
<evidence type="ECO:0000256" key="5">
    <source>
        <dbReference type="ARBA" id="ARBA00022679"/>
    </source>
</evidence>
<keyword evidence="9 10" id="KW-0472">Membrane</keyword>
<dbReference type="InterPro" id="IPR036890">
    <property type="entry name" value="HATPase_C_sf"/>
</dbReference>
<dbReference type="Gene3D" id="1.10.287.130">
    <property type="match status" value="1"/>
</dbReference>
<comment type="caution">
    <text evidence="12">The sequence shown here is derived from an EMBL/GenBank/DDBJ whole genome shotgun (WGS) entry which is preliminary data.</text>
</comment>
<dbReference type="PANTHER" id="PTHR45436:SF1">
    <property type="entry name" value="SENSOR PROTEIN QSEC"/>
    <property type="match status" value="1"/>
</dbReference>
<evidence type="ECO:0000259" key="11">
    <source>
        <dbReference type="PROSITE" id="PS50109"/>
    </source>
</evidence>
<reference evidence="12 13" key="1">
    <citation type="journal article" date="2015" name="Stand. Genomic Sci.">
        <title>Genomic Encyclopedia of Bacterial and Archaeal Type Strains, Phase III: the genomes of soil and plant-associated and newly described type strains.</title>
        <authorList>
            <person name="Whitman W.B."/>
            <person name="Woyke T."/>
            <person name="Klenk H.P."/>
            <person name="Zhou Y."/>
            <person name="Lilburn T.G."/>
            <person name="Beck B.J."/>
            <person name="De Vos P."/>
            <person name="Vandamme P."/>
            <person name="Eisen J.A."/>
            <person name="Garrity G."/>
            <person name="Hugenholtz P."/>
            <person name="Kyrpides N.C."/>
        </authorList>
    </citation>
    <scope>NUCLEOTIDE SEQUENCE [LARGE SCALE GENOMIC DNA]</scope>
    <source>
        <strain evidence="12 13">DSM 64</strain>
    </source>
</reference>
<keyword evidence="4" id="KW-0597">Phosphoprotein</keyword>
<keyword evidence="5" id="KW-0808">Transferase</keyword>
<dbReference type="PRINTS" id="PR00344">
    <property type="entry name" value="BCTRLSENSOR"/>
</dbReference>
<dbReference type="Pfam" id="PF00512">
    <property type="entry name" value="HisKA"/>
    <property type="match status" value="1"/>
</dbReference>
<dbReference type="EC" id="2.7.13.3" evidence="3"/>
<evidence type="ECO:0000256" key="2">
    <source>
        <dbReference type="ARBA" id="ARBA00004370"/>
    </source>
</evidence>
<feature type="transmembrane region" description="Helical" evidence="10">
    <location>
        <begin position="21"/>
        <end position="44"/>
    </location>
</feature>
<dbReference type="EMBL" id="VJWE01000012">
    <property type="protein sequence ID" value="TWG38166.1"/>
    <property type="molecule type" value="Genomic_DNA"/>
</dbReference>
<evidence type="ECO:0000256" key="7">
    <source>
        <dbReference type="ARBA" id="ARBA00022777"/>
    </source>
</evidence>
<comment type="catalytic activity">
    <reaction evidence="1">
        <text>ATP + protein L-histidine = ADP + protein N-phospho-L-histidine.</text>
        <dbReference type="EC" id="2.7.13.3"/>
    </reaction>
</comment>
<keyword evidence="6 10" id="KW-0812">Transmembrane</keyword>
<dbReference type="SUPFAM" id="SSF55874">
    <property type="entry name" value="ATPase domain of HSP90 chaperone/DNA topoisomerase II/histidine kinase"/>
    <property type="match status" value="1"/>
</dbReference>
<dbReference type="InterPro" id="IPR005467">
    <property type="entry name" value="His_kinase_dom"/>
</dbReference>
<dbReference type="GO" id="GO:0005886">
    <property type="term" value="C:plasma membrane"/>
    <property type="evidence" value="ECO:0007669"/>
    <property type="project" value="TreeGrafter"/>
</dbReference>
<evidence type="ECO:0000256" key="8">
    <source>
        <dbReference type="ARBA" id="ARBA00022989"/>
    </source>
</evidence>
<dbReference type="AlphaFoldDB" id="A0A561XPX6"/>
<protein>
    <recommendedName>
        <fullName evidence="3">histidine kinase</fullName>
        <ecNumber evidence="3">2.7.13.3</ecNumber>
    </recommendedName>
</protein>
<dbReference type="InterPro" id="IPR003594">
    <property type="entry name" value="HATPase_dom"/>
</dbReference>
<dbReference type="InterPro" id="IPR003661">
    <property type="entry name" value="HisK_dim/P_dom"/>
</dbReference>
<dbReference type="InterPro" id="IPR013727">
    <property type="entry name" value="2CSK_N"/>
</dbReference>
<dbReference type="SMART" id="SM00387">
    <property type="entry name" value="HATPase_c"/>
    <property type="match status" value="1"/>
</dbReference>
<dbReference type="CDD" id="cd00082">
    <property type="entry name" value="HisKA"/>
    <property type="match status" value="1"/>
</dbReference>
<dbReference type="Gene3D" id="3.30.565.10">
    <property type="entry name" value="Histidine kinase-like ATPase, C-terminal domain"/>
    <property type="match status" value="1"/>
</dbReference>
<sequence length="465" mass="50565">MTLRWWQRRPWRPRGGSLQRVLLVGWLVPLWGLVAVICVVQWTYQVQHDATAQDEALRQALAHWPADLSAEPAASLRAQPVPGVWYRESNLDGERLAGSADLPRVPPTEVVRDPGAVHFYLAQVGDQLVRVAVTLYQPTGVKEGQAVAAPVVRQAARPLGERLPGARRLLGGGSGLWWVVLLALAMTTVAVLLARAASGWLRHADVSLMRPPSGDVVGTAGRIYEGPSELAPAVQHFAELQHSQSRWIEEQRRFLADATHQLRTPMAVLRTQLQAAMAGDMLVGDALQQMLHTVDRASGLANQLLSLSKVEQLKRMGELPIVDLNAIAREAVMELAPLIAAKRLDFALEGPDTLWAPGDAALLGELMRNLLANAIHHTPTHGRLGVLLRDSTGRREVLVWDEGPGIDDAVRQRLFQPFSAGKGGVGLGLSICRQIAEAMGAQVTLFNRMDAGHVIGVDAVVAWES</sequence>